<evidence type="ECO:0000313" key="3">
    <source>
        <dbReference type="EMBL" id="UOE19794.1"/>
    </source>
</evidence>
<reference evidence="3" key="1">
    <citation type="submission" date="2020-10" db="EMBL/GenBank/DDBJ databases">
        <title>De novo genome project of the cellulose decomposer Thermobifida halotolerans type strain.</title>
        <authorList>
            <person name="Nagy I."/>
            <person name="Horvath B."/>
            <person name="Kukolya J."/>
            <person name="Nagy I."/>
            <person name="Orsini M."/>
        </authorList>
    </citation>
    <scope>NUCLEOTIDE SEQUENCE</scope>
    <source>
        <strain evidence="3">DSM 44931</strain>
    </source>
</reference>
<feature type="region of interest" description="Disordered" evidence="1">
    <location>
        <begin position="411"/>
        <end position="455"/>
    </location>
</feature>
<keyword evidence="2" id="KW-0812">Transmembrane</keyword>
<evidence type="ECO:0000313" key="4">
    <source>
        <dbReference type="Proteomes" id="UP000265719"/>
    </source>
</evidence>
<gene>
    <name evidence="3" type="ORF">NI17_000555</name>
</gene>
<proteinExistence type="predicted"/>
<feature type="transmembrane region" description="Helical" evidence="2">
    <location>
        <begin position="321"/>
        <end position="343"/>
    </location>
</feature>
<evidence type="ECO:0000256" key="1">
    <source>
        <dbReference type="SAM" id="MobiDB-lite"/>
    </source>
</evidence>
<dbReference type="RefSeq" id="WP_147416916.1">
    <property type="nucleotide sequence ID" value="NZ_CP063196.1"/>
</dbReference>
<protein>
    <submittedName>
        <fullName evidence="3">Uncharacterized protein</fullName>
    </submittedName>
</protein>
<dbReference type="KEGG" id="thao:NI17_000555"/>
<name>A0AA97LXA7_9ACTN</name>
<keyword evidence="2" id="KW-0472">Membrane</keyword>
<keyword evidence="4" id="KW-1185">Reference proteome</keyword>
<sequence>MSGGGVTNPDKIVIPSADPDAIEAAGKALKDDGGDIAQAGHDIKSTWAGLEGNYVAPESEELLAAVDPVADDGDEMEGKIRTVGQALIDFAEEIRPLLARWKSLKSDAETMAVEIKKTGEEWNKDEDKVEEHNQLNNDLAAVQTEYQAAERDCANTITGLFGGTRFIAAKLDGSNVAADGERIYGLAEAPEDMKTDWATPQEYDAPWWADVGSALWDIGAGTVTDFASMFGLYHDQRGWGVGSWGEWWGNLGDYWGGSLEGIAYLTGFYGENGWGVDSGGQWWDNFSGAWKEVGHSMVPWREWGTRPGYVITTGVISIGSMVGGAVLTATGVGAVVGVPLLAWRGSRVLRTVSNLGDILPNSSLNRFDPASHLRSLLNSRSPDDITSGLGDTVDSLSIPSSQTDALNDALANANNFGNQPGGGGGTPTPAPRRPHAHHPDSRHRRHSQRFLPRHR</sequence>
<dbReference type="AlphaFoldDB" id="A0AA97LXA7"/>
<dbReference type="EMBL" id="CP063196">
    <property type="protein sequence ID" value="UOE19794.1"/>
    <property type="molecule type" value="Genomic_DNA"/>
</dbReference>
<organism evidence="3 4">
    <name type="scientific">Thermobifida halotolerans</name>
    <dbReference type="NCBI Taxonomy" id="483545"/>
    <lineage>
        <taxon>Bacteria</taxon>
        <taxon>Bacillati</taxon>
        <taxon>Actinomycetota</taxon>
        <taxon>Actinomycetes</taxon>
        <taxon>Streptosporangiales</taxon>
        <taxon>Nocardiopsidaceae</taxon>
        <taxon>Thermobifida</taxon>
    </lineage>
</organism>
<dbReference type="Proteomes" id="UP000265719">
    <property type="component" value="Chromosome"/>
</dbReference>
<keyword evidence="2" id="KW-1133">Transmembrane helix</keyword>
<accession>A0AA97LXA7</accession>
<evidence type="ECO:0000256" key="2">
    <source>
        <dbReference type="SAM" id="Phobius"/>
    </source>
</evidence>
<feature type="compositionally biased region" description="Basic residues" evidence="1">
    <location>
        <begin position="432"/>
        <end position="455"/>
    </location>
</feature>